<protein>
    <submittedName>
        <fullName evidence="1">Uncharacterized protein</fullName>
    </submittedName>
</protein>
<organism evidence="1 2">
    <name type="scientific">Cricetulus griseus</name>
    <name type="common">Chinese hamster</name>
    <name type="synonym">Cricetulus barabensis griseus</name>
    <dbReference type="NCBI Taxonomy" id="10029"/>
    <lineage>
        <taxon>Eukaryota</taxon>
        <taxon>Metazoa</taxon>
        <taxon>Chordata</taxon>
        <taxon>Craniata</taxon>
        <taxon>Vertebrata</taxon>
        <taxon>Euteleostomi</taxon>
        <taxon>Mammalia</taxon>
        <taxon>Eutheria</taxon>
        <taxon>Euarchontoglires</taxon>
        <taxon>Glires</taxon>
        <taxon>Rodentia</taxon>
        <taxon>Myomorpha</taxon>
        <taxon>Muroidea</taxon>
        <taxon>Cricetidae</taxon>
        <taxon>Cricetinae</taxon>
        <taxon>Cricetulus</taxon>
    </lineage>
</organism>
<dbReference type="InParanoid" id="G3IP66"/>
<gene>
    <name evidence="1" type="ORF">I79_025769</name>
</gene>
<proteinExistence type="predicted"/>
<evidence type="ECO:0000313" key="2">
    <source>
        <dbReference type="Proteomes" id="UP000001075"/>
    </source>
</evidence>
<dbReference type="AlphaFoldDB" id="G3IP66"/>
<reference evidence="2" key="1">
    <citation type="journal article" date="2011" name="Nat. Biotechnol.">
        <title>The genomic sequence of the Chinese hamster ovary (CHO)-K1 cell line.</title>
        <authorList>
            <person name="Xu X."/>
            <person name="Nagarajan H."/>
            <person name="Lewis N.E."/>
            <person name="Pan S."/>
            <person name="Cai Z."/>
            <person name="Liu X."/>
            <person name="Chen W."/>
            <person name="Xie M."/>
            <person name="Wang W."/>
            <person name="Hammond S."/>
            <person name="Andersen M.R."/>
            <person name="Neff N."/>
            <person name="Passarelli B."/>
            <person name="Koh W."/>
            <person name="Fan H.C."/>
            <person name="Wang J."/>
            <person name="Gui Y."/>
            <person name="Lee K.H."/>
            <person name="Betenbaugh M.J."/>
            <person name="Quake S.R."/>
            <person name="Famili I."/>
            <person name="Palsson B.O."/>
            <person name="Wang J."/>
        </authorList>
    </citation>
    <scope>NUCLEOTIDE SEQUENCE [LARGE SCALE GENOMIC DNA]</scope>
    <source>
        <strain evidence="2">CHO K1 cell line</strain>
    </source>
</reference>
<name>G3IP66_CRIGR</name>
<dbReference type="EMBL" id="JH009188">
    <property type="protein sequence ID" value="EGV91528.1"/>
    <property type="molecule type" value="Genomic_DNA"/>
</dbReference>
<dbReference type="Proteomes" id="UP000001075">
    <property type="component" value="Unassembled WGS sequence"/>
</dbReference>
<evidence type="ECO:0000313" key="1">
    <source>
        <dbReference type="EMBL" id="EGV91528.1"/>
    </source>
</evidence>
<sequence>MPLPPVTVTNRSYLCIHTADLAFAEKVCASACECGVHSAAMRLDYLHKRCSQTGYNRMDFNSDNYEEKSGYTGMAHSPKDKQYLTATVIPVTEPSPSTATQFFHRK</sequence>
<accession>G3IP66</accession>